<reference evidence="3 4" key="1">
    <citation type="journal article" date="2021" name="Sci. Rep.">
        <title>The distribution of antibiotic resistance genes in chicken gut microbiota commensals.</title>
        <authorList>
            <person name="Juricova H."/>
            <person name="Matiasovicova J."/>
            <person name="Kubasova T."/>
            <person name="Cejkova D."/>
            <person name="Rychlik I."/>
        </authorList>
    </citation>
    <scope>NUCLEOTIDE SEQUENCE [LARGE SCALE GENOMIC DNA]</scope>
    <source>
        <strain evidence="3 4">An829</strain>
    </source>
</reference>
<evidence type="ECO:0000313" key="4">
    <source>
        <dbReference type="Proteomes" id="UP000715095"/>
    </source>
</evidence>
<dbReference type="Pfam" id="PF01609">
    <property type="entry name" value="DDE_Tnp_1"/>
    <property type="match status" value="1"/>
</dbReference>
<dbReference type="Proteomes" id="UP000715095">
    <property type="component" value="Unassembled WGS sequence"/>
</dbReference>
<dbReference type="SUPFAM" id="SSF53098">
    <property type="entry name" value="Ribonuclease H-like"/>
    <property type="match status" value="1"/>
</dbReference>
<feature type="domain" description="Transposase IS4-like" evidence="2">
    <location>
        <begin position="203"/>
        <end position="393"/>
    </location>
</feature>
<gene>
    <name evidence="3" type="ORF">H6A60_10905</name>
</gene>
<comment type="caution">
    <text evidence="3">The sequence shown here is derived from an EMBL/GenBank/DDBJ whole genome shotgun (WGS) entry which is preliminary data.</text>
</comment>
<accession>A0ABS2DUE9</accession>
<dbReference type="InterPro" id="IPR012337">
    <property type="entry name" value="RNaseH-like_sf"/>
</dbReference>
<evidence type="ECO:0000313" key="3">
    <source>
        <dbReference type="EMBL" id="MBM6704976.1"/>
    </source>
</evidence>
<evidence type="ECO:0000256" key="1">
    <source>
        <dbReference type="SAM" id="MobiDB-lite"/>
    </source>
</evidence>
<proteinExistence type="predicted"/>
<feature type="region of interest" description="Disordered" evidence="1">
    <location>
        <begin position="500"/>
        <end position="544"/>
    </location>
</feature>
<dbReference type="RefSeq" id="WP_205104543.1">
    <property type="nucleotide sequence ID" value="NZ_JACJJC010000036.1"/>
</dbReference>
<dbReference type="EMBL" id="JACJJC010000036">
    <property type="protein sequence ID" value="MBM6704976.1"/>
    <property type="molecule type" value="Genomic_DNA"/>
</dbReference>
<evidence type="ECO:0000259" key="2">
    <source>
        <dbReference type="Pfam" id="PF01609"/>
    </source>
</evidence>
<feature type="compositionally biased region" description="Basic residues" evidence="1">
    <location>
        <begin position="524"/>
        <end position="535"/>
    </location>
</feature>
<dbReference type="InterPro" id="IPR002559">
    <property type="entry name" value="Transposase_11"/>
</dbReference>
<sequence length="544" mass="61535">MDVPEVIRKVPRPKNTVVIDYGEGHGNLRYAVRERTGVRYVRHSNPQPINGRVIGHIIDGTFVPVVPVMKEEADFLSFGPSAFVKSVSDDLYSDLLKVFPAAEAQQIMVIASIKAFVPAVRYSRLNTEYEANWISLYYPDTALSPNTIGHLLKLIGMNAENRQAFFNLRLARVLESHHLIIDGMLKTDSSTVNDFSAFSRKARVKGCEDISLLYAYDLEKGEPICSEVFAGNCIDAVSYHSFIEENHIERGVIVTDKGFPPSAIEDELKAHSGLHFLTPIKRSDKRVLKHQMLNFDEVLPGFSSTLYAKKAKLSNGHFLYSFRDVDRAALEEKSLSRGVLHGKAFNKEKYWEQRSEFGSIVFESDQDLSLANVYKIYDARWAIELLFKAFKNEECLDETNVQSDYSVVGSEFINFIATVLTHRMIRAAKDTGLLEHQTFGELIRDISRTFRLRKFKDRDPVFKDGGWTGCMPKPMAELVALGLCKDDKANSLKTAINRVVTTEQPKKRGRPPKWPKPVGEFVGPKRHVGRPRKHPKPDEPAKST</sequence>
<name>A0ABS2DUE9_9BURK</name>
<protein>
    <submittedName>
        <fullName evidence="3">Transposase</fullName>
    </submittedName>
</protein>
<keyword evidence="4" id="KW-1185">Reference proteome</keyword>
<organism evidence="3 4">
    <name type="scientific">Sutterella massiliensis</name>
    <dbReference type="NCBI Taxonomy" id="1816689"/>
    <lineage>
        <taxon>Bacteria</taxon>
        <taxon>Pseudomonadati</taxon>
        <taxon>Pseudomonadota</taxon>
        <taxon>Betaproteobacteria</taxon>
        <taxon>Burkholderiales</taxon>
        <taxon>Sutterellaceae</taxon>
        <taxon>Sutterella</taxon>
    </lineage>
</organism>